<dbReference type="Proteomes" id="UP000596739">
    <property type="component" value="Unassembled WGS sequence"/>
</dbReference>
<name>A0ABS1EJH1_9CLOT</name>
<accession>A0ABS1EJH1</accession>
<protein>
    <submittedName>
        <fullName evidence="1">Uncharacterized protein</fullName>
    </submittedName>
</protein>
<proteinExistence type="predicted"/>
<keyword evidence="2" id="KW-1185">Reference proteome</keyword>
<comment type="caution">
    <text evidence="1">The sequence shown here is derived from an EMBL/GenBank/DDBJ whole genome shotgun (WGS) entry which is preliminary data.</text>
</comment>
<organism evidence="1 2">
    <name type="scientific">Clostridium yunnanense</name>
    <dbReference type="NCBI Taxonomy" id="2800325"/>
    <lineage>
        <taxon>Bacteria</taxon>
        <taxon>Bacillati</taxon>
        <taxon>Bacillota</taxon>
        <taxon>Clostridia</taxon>
        <taxon>Eubacteriales</taxon>
        <taxon>Clostridiaceae</taxon>
        <taxon>Clostridium</taxon>
    </lineage>
</organism>
<sequence length="475" mass="53031">MPDRTLISINIGDDEFEFDSSISLALHQAELELEALNETIETIKGLKSECDKLDYALAASSGAICGLIDIFLVGKPVESTIGDITDKWFENRTVDFAKICGWEGADGEASSAIKFLEKKFKIPYDQRGAGDAASFIFDLNPKNHHFKSLGHNPTIFGLFFSILDQFTNSSHFVSGGELISLSDADGKFELKGNDVPSKLFCGFVNWFGHLVSDMSGSSGSKSRGMGIPSPIWSWTSDIIALKRQLKIPVLEFDLSINEIALNIYKEGFDERFQTAQMIPVFLNELLVRLIYSIRRLVRYFSTVPKENRSFKLLWKSCEPFSNLSVKRMLMVAHGTFCLLDIGDATIRGFIAGGGTFNPIEFFLRLNIAGVGRFAISLYGEGHRAVIYHRVDAQAKFAAREKTIVENYIEGLKSLAEIYDDKDLLLFVRYLKDSDAYAAAFQKTVKLAELRNVPQENILKAKSDIDAYFQIKGCGN</sequence>
<reference evidence="2" key="1">
    <citation type="submission" date="2021-01" db="EMBL/GenBank/DDBJ databases">
        <title>Genome public.</title>
        <authorList>
            <person name="Liu C."/>
            <person name="Sun Q."/>
        </authorList>
    </citation>
    <scope>NUCLEOTIDE SEQUENCE [LARGE SCALE GENOMIC DNA]</scope>
    <source>
        <strain evidence="2">YIM B02505</strain>
    </source>
</reference>
<dbReference type="RefSeq" id="WP_200266057.1">
    <property type="nucleotide sequence ID" value="NZ_JAENHN010000007.1"/>
</dbReference>
<gene>
    <name evidence="1" type="ORF">JHL18_02480</name>
</gene>
<dbReference type="EMBL" id="JAENHN010000007">
    <property type="protein sequence ID" value="MBK1809511.1"/>
    <property type="molecule type" value="Genomic_DNA"/>
</dbReference>
<evidence type="ECO:0000313" key="2">
    <source>
        <dbReference type="Proteomes" id="UP000596739"/>
    </source>
</evidence>
<evidence type="ECO:0000313" key="1">
    <source>
        <dbReference type="EMBL" id="MBK1809511.1"/>
    </source>
</evidence>